<feature type="transmembrane region" description="Helical" evidence="11">
    <location>
        <begin position="286"/>
        <end position="318"/>
    </location>
</feature>
<dbReference type="GeneID" id="109423349"/>
<feature type="transmembrane region" description="Helical" evidence="11">
    <location>
        <begin position="333"/>
        <end position="352"/>
    </location>
</feature>
<feature type="transmembrane region" description="Helical" evidence="11">
    <location>
        <begin position="12"/>
        <end position="32"/>
    </location>
</feature>
<dbReference type="VEuPathDB" id="VectorBase:AALC636_027138"/>
<dbReference type="VEuPathDB" id="VectorBase:AALFPA_062192"/>
<comment type="subcellular location">
    <subcellularLocation>
        <location evidence="1">Cell membrane</location>
        <topology evidence="1">Multi-pass membrane protein</topology>
    </subcellularLocation>
</comment>
<dbReference type="OrthoDB" id="262547at2759"/>
<evidence type="ECO:0000256" key="4">
    <source>
        <dbReference type="ARBA" id="ARBA00022692"/>
    </source>
</evidence>
<evidence type="ECO:0000256" key="6">
    <source>
        <dbReference type="ARBA" id="ARBA00022989"/>
    </source>
</evidence>
<evidence type="ECO:0000256" key="10">
    <source>
        <dbReference type="ARBA" id="ARBA00042973"/>
    </source>
</evidence>
<evidence type="ECO:0000256" key="7">
    <source>
        <dbReference type="ARBA" id="ARBA00023136"/>
    </source>
</evidence>
<dbReference type="EMBL" id="GAPW01002291">
    <property type="protein sequence ID" value="JAC11307.1"/>
    <property type="molecule type" value="mRNA"/>
</dbReference>
<evidence type="ECO:0000256" key="8">
    <source>
        <dbReference type="ARBA" id="ARBA00040593"/>
    </source>
</evidence>
<dbReference type="KEGG" id="aalb:109423349"/>
<evidence type="ECO:0000256" key="9">
    <source>
        <dbReference type="ARBA" id="ARBA00042540"/>
    </source>
</evidence>
<dbReference type="CTD" id="36273"/>
<feature type="transmembrane region" description="Helical" evidence="11">
    <location>
        <begin position="44"/>
        <end position="64"/>
    </location>
</feature>
<evidence type="ECO:0000256" key="5">
    <source>
        <dbReference type="ARBA" id="ARBA00022833"/>
    </source>
</evidence>
<dbReference type="RefSeq" id="XP_019553849.2">
    <property type="nucleotide sequence ID" value="XM_019698304.3"/>
</dbReference>
<keyword evidence="4 11" id="KW-0812">Transmembrane</keyword>
<evidence type="ECO:0000256" key="11">
    <source>
        <dbReference type="SAM" id="Phobius"/>
    </source>
</evidence>
<dbReference type="GO" id="GO:0005886">
    <property type="term" value="C:plasma membrane"/>
    <property type="evidence" value="ECO:0007669"/>
    <property type="project" value="UniProtKB-SubCell"/>
</dbReference>
<keyword evidence="7 11" id="KW-0472">Membrane</keyword>
<name>A0A023EPA3_AEDAL</name>
<dbReference type="PANTHER" id="PTHR11040:SF211">
    <property type="entry name" value="ZINC TRANSPORTER ZIP11"/>
    <property type="match status" value="1"/>
</dbReference>
<protein>
    <recommendedName>
        <fullName evidence="8">Zinc transporter ZIP11</fullName>
    </recommendedName>
    <alternativeName>
        <fullName evidence="9">Solute carrier family 39 member 11</fullName>
    </alternativeName>
    <alternativeName>
        <fullName evidence="10">Zrt- and Irt-like protein 11</fullName>
    </alternativeName>
</protein>
<keyword evidence="3" id="KW-1003">Cell membrane</keyword>
<evidence type="ECO:0000256" key="1">
    <source>
        <dbReference type="ARBA" id="ARBA00004651"/>
    </source>
</evidence>
<evidence type="ECO:0000256" key="3">
    <source>
        <dbReference type="ARBA" id="ARBA00022475"/>
    </source>
</evidence>
<dbReference type="AlphaFoldDB" id="A0A023EPA3"/>
<sequence length="353" mass="36883">MIQGYGSVTQALLGTLLTWGLTALGSGMVIFLRGNQRKSLDISLGFAAGVMIAASFWSLLAPAIELAESSNMYGSKGEFAFIPVAVGFLLGAIFVYGTDKVISFLGINSPTMMIALTHANKDKADIAIDDQVSSLEHGRSSYAGVPPNPQDNSLAIGMESFADCLNAQHGNVSRKRRKGSVKEQATYTNTSQSQIDAQLSQWKRIMLLVVAITVHNIPEGLAVGVSFGAIGTTESATFEAARNLAIGIGIQNFPEGLAVSLPLHAAGFSLGKSFWYGQLSGMVEPIFGVLGAVAVSVASIILPYALSFAAGAMIYIVADDILPEAHASGNGLIATWGTIAGFVVMMCLDVGLG</sequence>
<reference evidence="12" key="1">
    <citation type="journal article" date="2014" name="PLoS Negl. Trop. Dis.">
        <title>Identification and characterization of seminal fluid proteins in the Asian tiger mosquito, Aedes albopictus.</title>
        <authorList>
            <person name="Boes K.E."/>
            <person name="Ribeiro J.M."/>
            <person name="Wong A."/>
            <person name="Harrington L.C."/>
            <person name="Wolfner M.F."/>
            <person name="Sirot L.K."/>
        </authorList>
    </citation>
    <scope>NUCLEOTIDE SEQUENCE</scope>
    <source>
        <tissue evidence="12">Reproductive organs</tissue>
    </source>
</reference>
<dbReference type="GO" id="GO:0005385">
    <property type="term" value="F:zinc ion transmembrane transporter activity"/>
    <property type="evidence" value="ECO:0007669"/>
    <property type="project" value="TreeGrafter"/>
</dbReference>
<accession>A0A023EPA3</accession>
<feature type="transmembrane region" description="Helical" evidence="11">
    <location>
        <begin position="79"/>
        <end position="97"/>
    </location>
</feature>
<keyword evidence="5" id="KW-0862">Zinc</keyword>
<dbReference type="RefSeq" id="XP_019553848.2">
    <property type="nucleotide sequence ID" value="XM_019698303.3"/>
</dbReference>
<dbReference type="Pfam" id="PF02535">
    <property type="entry name" value="Zip"/>
    <property type="match status" value="1"/>
</dbReference>
<organism evidence="12">
    <name type="scientific">Aedes albopictus</name>
    <name type="common">Asian tiger mosquito</name>
    <name type="synonym">Stegomyia albopicta</name>
    <dbReference type="NCBI Taxonomy" id="7160"/>
    <lineage>
        <taxon>Eukaryota</taxon>
        <taxon>Metazoa</taxon>
        <taxon>Ecdysozoa</taxon>
        <taxon>Arthropoda</taxon>
        <taxon>Hexapoda</taxon>
        <taxon>Insecta</taxon>
        <taxon>Pterygota</taxon>
        <taxon>Neoptera</taxon>
        <taxon>Endopterygota</taxon>
        <taxon>Diptera</taxon>
        <taxon>Nematocera</taxon>
        <taxon>Culicoidea</taxon>
        <taxon>Culicidae</taxon>
        <taxon>Culicinae</taxon>
        <taxon>Aedini</taxon>
        <taxon>Aedes</taxon>
        <taxon>Stegomyia</taxon>
    </lineage>
</organism>
<keyword evidence="6 11" id="KW-1133">Transmembrane helix</keyword>
<evidence type="ECO:0000313" key="12">
    <source>
        <dbReference type="EMBL" id="JAC11307.1"/>
    </source>
</evidence>
<dbReference type="PANTHER" id="PTHR11040">
    <property type="entry name" value="ZINC/IRON TRANSPORTER"/>
    <property type="match status" value="1"/>
</dbReference>
<comment type="similarity">
    <text evidence="2">Belongs to the ZIP transporter (TC 2.A.5) family.</text>
</comment>
<evidence type="ECO:0000256" key="2">
    <source>
        <dbReference type="ARBA" id="ARBA00006939"/>
    </source>
</evidence>
<proteinExistence type="evidence at transcript level"/>
<dbReference type="VEuPathDB" id="VectorBase:AALF027974"/>
<dbReference type="InterPro" id="IPR003689">
    <property type="entry name" value="ZIP"/>
</dbReference>